<keyword evidence="2" id="KW-0732">Signal</keyword>
<sequence length="587" mass="67004">MISSLMITTFLVPFLISPVVGGHPLGLFTHFGIPVFWQCLIGFGSIAQTGSTMVIVFENQQNHLVTDGIKLNSTLSRRLFAIFNQAIGFLFIIPVLMNVPDQEVAKRNVAKWIVCPPPEFYDMPIFILAEDSYLIRWSVSSMLAVYIFQGGFFIVHCSYHLISKTRKLSFKTRNMQRKFFITVYVQIFLPFTIVGIPVFFLVFSVATGYHNQLFNNVAMILMSLHSFLSTIFSIVMHNNMKKDGFLCCSSVDILISPVTTIQRLTLSLNVEISSESMDWNLFLLISVILTISGLVSNVMLIKLVAFKEIFDKYCKIGIGVISFSVVIYLIAYGIETLVCVLSGTPFRNPVCQEHTIYQLMSFVYTMTAMISYTSQTAFTIERIVSIKIPKFHDSRSFQLIFWIVVVVLIIFSFAMSCFHHSGNKTLDEIYGISTQAFVLSNLPLMIVAKVSSRKMYRADVKTYDLARKHQLFNSYEITSSFLFALIINYLIEAFALLLLGMFKYGNYFFSEDETGKMEFIIQMFWNINHTIFPWSVILFHRGQRSIFKKSKIESNGMTSIDGTRIVSNPTQNDCFEQMKLAWTGPIF</sequence>
<feature type="chain" id="PRO_5042137485" evidence="2">
    <location>
        <begin position="22"/>
        <end position="587"/>
    </location>
</feature>
<dbReference type="InterPro" id="IPR019422">
    <property type="entry name" value="7TM_GPCR_serpentine_rcpt_Srh"/>
</dbReference>
<dbReference type="Proteomes" id="UP000827892">
    <property type="component" value="Chromosome V"/>
</dbReference>
<name>A0AAE9A0W8_CAEBR</name>
<feature type="transmembrane region" description="Helical" evidence="1">
    <location>
        <begin position="399"/>
        <end position="422"/>
    </location>
</feature>
<keyword evidence="1" id="KW-0812">Transmembrane</keyword>
<feature type="signal peptide" evidence="2">
    <location>
        <begin position="1"/>
        <end position="21"/>
    </location>
</feature>
<feature type="transmembrane region" description="Helical" evidence="1">
    <location>
        <begin position="217"/>
        <end position="236"/>
    </location>
</feature>
<feature type="transmembrane region" description="Helical" evidence="1">
    <location>
        <begin position="313"/>
        <end position="334"/>
    </location>
</feature>
<organism evidence="3 4">
    <name type="scientific">Caenorhabditis briggsae</name>
    <dbReference type="NCBI Taxonomy" id="6238"/>
    <lineage>
        <taxon>Eukaryota</taxon>
        <taxon>Metazoa</taxon>
        <taxon>Ecdysozoa</taxon>
        <taxon>Nematoda</taxon>
        <taxon>Chromadorea</taxon>
        <taxon>Rhabditida</taxon>
        <taxon>Rhabditina</taxon>
        <taxon>Rhabditomorpha</taxon>
        <taxon>Rhabditoidea</taxon>
        <taxon>Rhabditidae</taxon>
        <taxon>Peloderinae</taxon>
        <taxon>Caenorhabditis</taxon>
    </lineage>
</organism>
<evidence type="ECO:0000313" key="4">
    <source>
        <dbReference type="Proteomes" id="UP000827892"/>
    </source>
</evidence>
<evidence type="ECO:0000256" key="1">
    <source>
        <dbReference type="SAM" id="Phobius"/>
    </source>
</evidence>
<evidence type="ECO:0000256" key="2">
    <source>
        <dbReference type="SAM" id="SignalP"/>
    </source>
</evidence>
<accession>A0AAE9A0W8</accession>
<feature type="transmembrane region" description="Helical" evidence="1">
    <location>
        <begin position="78"/>
        <end position="97"/>
    </location>
</feature>
<feature type="transmembrane region" description="Helical" evidence="1">
    <location>
        <begin position="31"/>
        <end position="57"/>
    </location>
</feature>
<dbReference type="AlphaFoldDB" id="A0AAE9A0W8"/>
<proteinExistence type="predicted"/>
<feature type="transmembrane region" description="Helical" evidence="1">
    <location>
        <begin position="519"/>
        <end position="539"/>
    </location>
</feature>
<dbReference type="PANTHER" id="PTHR22941">
    <property type="entry name" value="SERPENTINE RECEPTOR"/>
    <property type="match status" value="1"/>
</dbReference>
<reference evidence="3 4" key="1">
    <citation type="submission" date="2022-02" db="EMBL/GenBank/DDBJ databases">
        <title>Chromosome-level reference genomes for two strains of Caenorhabditis briggsae: an improved platform for comparative genomics.</title>
        <authorList>
            <person name="Stevens L."/>
            <person name="Andersen E.C."/>
        </authorList>
    </citation>
    <scope>NUCLEOTIDE SEQUENCE [LARGE SCALE GENOMIC DNA]</scope>
    <source>
        <strain evidence="3">QX1410_ONT</strain>
        <tissue evidence="3">Whole-organism</tissue>
    </source>
</reference>
<keyword evidence="1" id="KW-0472">Membrane</keyword>
<feature type="transmembrane region" description="Helical" evidence="1">
    <location>
        <begin position="428"/>
        <end position="448"/>
    </location>
</feature>
<evidence type="ECO:0000313" key="3">
    <source>
        <dbReference type="EMBL" id="ULT89212.1"/>
    </source>
</evidence>
<feature type="transmembrane region" description="Helical" evidence="1">
    <location>
        <begin position="143"/>
        <end position="162"/>
    </location>
</feature>
<feature type="transmembrane region" description="Helical" evidence="1">
    <location>
        <begin position="477"/>
        <end position="499"/>
    </location>
</feature>
<feature type="transmembrane region" description="Helical" evidence="1">
    <location>
        <begin position="281"/>
        <end position="301"/>
    </location>
</feature>
<keyword evidence="1" id="KW-1133">Transmembrane helix</keyword>
<dbReference type="Pfam" id="PF10318">
    <property type="entry name" value="7TM_GPCR_Srh"/>
    <property type="match status" value="1"/>
</dbReference>
<feature type="transmembrane region" description="Helical" evidence="1">
    <location>
        <begin position="183"/>
        <end position="205"/>
    </location>
</feature>
<protein>
    <submittedName>
        <fullName evidence="3">Uncharacterized protein</fullName>
    </submittedName>
</protein>
<dbReference type="PANTHER" id="PTHR22941:SF33">
    <property type="entry name" value="SERPENTINE RECEPTOR, CLASS H"/>
    <property type="match status" value="1"/>
</dbReference>
<dbReference type="EMBL" id="CP090895">
    <property type="protein sequence ID" value="ULT89212.1"/>
    <property type="molecule type" value="Genomic_DNA"/>
</dbReference>
<gene>
    <name evidence="3" type="ORF">L3Y34_007994</name>
</gene>
<dbReference type="InterPro" id="IPR053220">
    <property type="entry name" value="Nematode_rcpt-like_serp_H"/>
</dbReference>